<dbReference type="InterPro" id="IPR031584">
    <property type="entry name" value="Put_ABC_export"/>
</dbReference>
<feature type="transmembrane region" description="Helical" evidence="1">
    <location>
        <begin position="112"/>
        <end position="136"/>
    </location>
</feature>
<evidence type="ECO:0000313" key="3">
    <source>
        <dbReference type="Proteomes" id="UP000183404"/>
    </source>
</evidence>
<feature type="transmembrane region" description="Helical" evidence="1">
    <location>
        <begin position="337"/>
        <end position="357"/>
    </location>
</feature>
<dbReference type="AlphaFoldDB" id="A0A1G7RPM8"/>
<dbReference type="RefSeq" id="WP_074592661.1">
    <property type="nucleotide sequence ID" value="NZ_FNBS01000045.1"/>
</dbReference>
<evidence type="ECO:0000256" key="1">
    <source>
        <dbReference type="SAM" id="Phobius"/>
    </source>
</evidence>
<feature type="transmembrane region" description="Helical" evidence="1">
    <location>
        <begin position="242"/>
        <end position="267"/>
    </location>
</feature>
<feature type="transmembrane region" description="Helical" evidence="1">
    <location>
        <begin position="363"/>
        <end position="385"/>
    </location>
</feature>
<feature type="transmembrane region" description="Helical" evidence="1">
    <location>
        <begin position="475"/>
        <end position="498"/>
    </location>
</feature>
<sequence length="534" mass="61295">MTEIKTLFIFELMKLKNFIKDLIRNPKRIIVYLFTFSGYLWFLIYTIIFNKDKQLSQLNEIKLSYLDAGLVIIILLGMILSIYSSLKQPGIIVYEGDTVFLFSSPIKERKIFLWYMIKGIFKFLALSILFVVYLPFLSKMMSVTEYSSNLIYGYLGIFTYVFALVPLNFVIYSISMKYSAKQPIKYILSGILVLIVSFAFYFIYKEKSLFGIIDYFSLKVWDYVPILGPAKQLILSYFMGEAVYNIELVFVQLVTITFIILLGLYFATDYYEEVITYSEKTKEIRIKAKKGDYYSGAEETAKKMKRRRKVEVNLATKGPWAYIWLKMVENKRSLGSIYFNFYNLFLLLASVAFGYFLPKNDPTVIFAISFIYAYIAWLLTFVSTISTELNKMYIYIIPGEGIEKLIAVNFVTIFKAFIAAILIIIPAAIFIKPGIVNTIAAIFFIIGFSTLDSFSAAFLQVMLPSKQDLKAAMPLFKLFGFLFILLPVGAVAIPLGVLTKNMGIGVFAASLMMFLESGVFLIFANFIFERLELK</sequence>
<accession>A0A1G7RPM8</accession>
<feature type="transmembrane region" description="Helical" evidence="1">
    <location>
        <begin position="29"/>
        <end position="48"/>
    </location>
</feature>
<reference evidence="2 3" key="1">
    <citation type="submission" date="2016-10" db="EMBL/GenBank/DDBJ databases">
        <authorList>
            <person name="de Groot N.N."/>
        </authorList>
    </citation>
    <scope>NUCLEOTIDE SEQUENCE [LARGE SCALE GENOMIC DNA]</scope>
    <source>
        <strain evidence="2 3">DSM 569</strain>
    </source>
</reference>
<organism evidence="2 3">
    <name type="scientific">Thermoanaerobacter thermohydrosulfuricus</name>
    <name type="common">Clostridium thermohydrosulfuricum</name>
    <dbReference type="NCBI Taxonomy" id="1516"/>
    <lineage>
        <taxon>Bacteria</taxon>
        <taxon>Bacillati</taxon>
        <taxon>Bacillota</taxon>
        <taxon>Clostridia</taxon>
        <taxon>Thermoanaerobacterales</taxon>
        <taxon>Thermoanaerobacteraceae</taxon>
        <taxon>Thermoanaerobacter</taxon>
    </lineage>
</organism>
<feature type="transmembrane region" description="Helical" evidence="1">
    <location>
        <begin position="406"/>
        <end position="429"/>
    </location>
</feature>
<feature type="transmembrane region" description="Helical" evidence="1">
    <location>
        <begin position="435"/>
        <end position="463"/>
    </location>
</feature>
<protein>
    <submittedName>
        <fullName evidence="2">Putative ABC exporter</fullName>
    </submittedName>
</protein>
<feature type="transmembrane region" description="Helical" evidence="1">
    <location>
        <begin position="504"/>
        <end position="528"/>
    </location>
</feature>
<dbReference type="EMBL" id="FNBS01000045">
    <property type="protein sequence ID" value="SDG12746.1"/>
    <property type="molecule type" value="Genomic_DNA"/>
</dbReference>
<dbReference type="Pfam" id="PF16962">
    <property type="entry name" value="ABC_export"/>
    <property type="match status" value="1"/>
</dbReference>
<keyword evidence="1" id="KW-0472">Membrane</keyword>
<feature type="transmembrane region" description="Helical" evidence="1">
    <location>
        <begin position="151"/>
        <end position="174"/>
    </location>
</feature>
<evidence type="ECO:0000313" key="2">
    <source>
        <dbReference type="EMBL" id="SDG12746.1"/>
    </source>
</evidence>
<proteinExistence type="predicted"/>
<keyword evidence="1" id="KW-1133">Transmembrane helix</keyword>
<feature type="transmembrane region" description="Helical" evidence="1">
    <location>
        <begin position="186"/>
        <end position="204"/>
    </location>
</feature>
<gene>
    <name evidence="2" type="ORF">SAMN04244560_01827</name>
</gene>
<keyword evidence="1" id="KW-0812">Transmembrane</keyword>
<dbReference type="Proteomes" id="UP000183404">
    <property type="component" value="Unassembled WGS sequence"/>
</dbReference>
<name>A0A1G7RPM8_THETY</name>
<feature type="transmembrane region" description="Helical" evidence="1">
    <location>
        <begin position="68"/>
        <end position="86"/>
    </location>
</feature>